<protein>
    <submittedName>
        <fullName evidence="4">Uncharacterized protein</fullName>
    </submittedName>
</protein>
<dbReference type="SUPFAM" id="SSF54506">
    <property type="entry name" value="Diaminopimelate epimerase-like"/>
    <property type="match status" value="1"/>
</dbReference>
<dbReference type="Gene3D" id="3.10.310.10">
    <property type="entry name" value="Diaminopimelate Epimerase, Chain A, domain 1"/>
    <property type="match status" value="2"/>
</dbReference>
<evidence type="ECO:0000313" key="4">
    <source>
        <dbReference type="EMBL" id="EFJ32210.1"/>
    </source>
</evidence>
<dbReference type="GO" id="GO:0016853">
    <property type="term" value="F:isomerase activity"/>
    <property type="evidence" value="ECO:0000318"/>
    <property type="project" value="GO_Central"/>
</dbReference>
<evidence type="ECO:0000256" key="1">
    <source>
        <dbReference type="ARBA" id="ARBA00008270"/>
    </source>
</evidence>
<organism evidence="5">
    <name type="scientific">Selaginella moellendorffii</name>
    <name type="common">Spikemoss</name>
    <dbReference type="NCBI Taxonomy" id="88036"/>
    <lineage>
        <taxon>Eukaryota</taxon>
        <taxon>Viridiplantae</taxon>
        <taxon>Streptophyta</taxon>
        <taxon>Embryophyta</taxon>
        <taxon>Tracheophyta</taxon>
        <taxon>Lycopodiopsida</taxon>
        <taxon>Selaginellales</taxon>
        <taxon>Selaginellaceae</taxon>
        <taxon>Selaginella</taxon>
    </lineage>
</organism>
<dbReference type="GO" id="GO:0005737">
    <property type="term" value="C:cytoplasm"/>
    <property type="evidence" value="ECO:0000318"/>
    <property type="project" value="GO_Central"/>
</dbReference>
<dbReference type="OMA" id="INALHEC"/>
<dbReference type="EMBL" id="GL377572">
    <property type="protein sequence ID" value="EFJ32210.1"/>
    <property type="molecule type" value="Genomic_DNA"/>
</dbReference>
<sequence>MAMAGGVEFARVSAFTDDPFGGNPAAVCILSSEREDSWLQRVAKEFNLSETAFLVDQSRDELAEEAEYNLRWFTPKVEVDLCGHATLAAAHTLFMNHVQKTSIVFHTRSGALKARKVTGYGDAEQNPPSSLKAQGLLELDFPLALATPCSSPETTRVSNSLGISSVVWCGKTDLGDYLVELESSEQVMEIVPNFDAMLDFPGRGGVIVTSQAPSESADDFVSRFFCPKSGILEDPVTGSAHCTLGPYWAEKLEKNSVRGYQGLERGGRVLVTVDKANGRAHLQGSAVITMAGVLLVDA</sequence>
<evidence type="ECO:0000313" key="5">
    <source>
        <dbReference type="Proteomes" id="UP000001514"/>
    </source>
</evidence>
<dbReference type="Proteomes" id="UP000001514">
    <property type="component" value="Unassembled WGS sequence"/>
</dbReference>
<dbReference type="STRING" id="88036.D8R5T6"/>
<dbReference type="OrthoDB" id="75169at2759"/>
<dbReference type="InParanoid" id="D8R5T6"/>
<dbReference type="NCBIfam" id="TIGR00654">
    <property type="entry name" value="PhzF_family"/>
    <property type="match status" value="1"/>
</dbReference>
<name>D8R5T6_SELML</name>
<proteinExistence type="inferred from homology"/>
<dbReference type="AlphaFoldDB" id="D8R5T6"/>
<dbReference type="Pfam" id="PF02567">
    <property type="entry name" value="PhzC-PhzF"/>
    <property type="match status" value="1"/>
</dbReference>
<keyword evidence="5" id="KW-1185">Reference proteome</keyword>
<gene>
    <name evidence="4" type="ORF">SELMODRAFT_143829</name>
</gene>
<dbReference type="HOGENOM" id="CLU_048756_2_1_1"/>
<accession>D8R5T6</accession>
<dbReference type="KEGG" id="smo:SELMODRAFT_143829"/>
<reference evidence="4 5" key="1">
    <citation type="journal article" date="2011" name="Science">
        <title>The Selaginella genome identifies genetic changes associated with the evolution of vascular plants.</title>
        <authorList>
            <person name="Banks J.A."/>
            <person name="Nishiyama T."/>
            <person name="Hasebe M."/>
            <person name="Bowman J.L."/>
            <person name="Gribskov M."/>
            <person name="dePamphilis C."/>
            <person name="Albert V.A."/>
            <person name="Aono N."/>
            <person name="Aoyama T."/>
            <person name="Ambrose B.A."/>
            <person name="Ashton N.W."/>
            <person name="Axtell M.J."/>
            <person name="Barker E."/>
            <person name="Barker M.S."/>
            <person name="Bennetzen J.L."/>
            <person name="Bonawitz N.D."/>
            <person name="Chapple C."/>
            <person name="Cheng C."/>
            <person name="Correa L.G."/>
            <person name="Dacre M."/>
            <person name="DeBarry J."/>
            <person name="Dreyer I."/>
            <person name="Elias M."/>
            <person name="Engstrom E.M."/>
            <person name="Estelle M."/>
            <person name="Feng L."/>
            <person name="Finet C."/>
            <person name="Floyd S.K."/>
            <person name="Frommer W.B."/>
            <person name="Fujita T."/>
            <person name="Gramzow L."/>
            <person name="Gutensohn M."/>
            <person name="Harholt J."/>
            <person name="Hattori M."/>
            <person name="Heyl A."/>
            <person name="Hirai T."/>
            <person name="Hiwatashi Y."/>
            <person name="Ishikawa M."/>
            <person name="Iwata M."/>
            <person name="Karol K.G."/>
            <person name="Koehler B."/>
            <person name="Kolukisaoglu U."/>
            <person name="Kubo M."/>
            <person name="Kurata T."/>
            <person name="Lalonde S."/>
            <person name="Li K."/>
            <person name="Li Y."/>
            <person name="Litt A."/>
            <person name="Lyons E."/>
            <person name="Manning G."/>
            <person name="Maruyama T."/>
            <person name="Michael T.P."/>
            <person name="Mikami K."/>
            <person name="Miyazaki S."/>
            <person name="Morinaga S."/>
            <person name="Murata T."/>
            <person name="Mueller-Roeber B."/>
            <person name="Nelson D.R."/>
            <person name="Obara M."/>
            <person name="Oguri Y."/>
            <person name="Olmstead R.G."/>
            <person name="Onodera N."/>
            <person name="Petersen B.L."/>
            <person name="Pils B."/>
            <person name="Prigge M."/>
            <person name="Rensing S.A."/>
            <person name="Riano-Pachon D.M."/>
            <person name="Roberts A.W."/>
            <person name="Sato Y."/>
            <person name="Scheller H.V."/>
            <person name="Schulz B."/>
            <person name="Schulz C."/>
            <person name="Shakirov E.V."/>
            <person name="Shibagaki N."/>
            <person name="Shinohara N."/>
            <person name="Shippen D.E."/>
            <person name="Soerensen I."/>
            <person name="Sotooka R."/>
            <person name="Sugimoto N."/>
            <person name="Sugita M."/>
            <person name="Sumikawa N."/>
            <person name="Tanurdzic M."/>
            <person name="Theissen G."/>
            <person name="Ulvskov P."/>
            <person name="Wakazuki S."/>
            <person name="Weng J.K."/>
            <person name="Willats W.W."/>
            <person name="Wipf D."/>
            <person name="Wolf P.G."/>
            <person name="Yang L."/>
            <person name="Zimmer A.D."/>
            <person name="Zhu Q."/>
            <person name="Mitros T."/>
            <person name="Hellsten U."/>
            <person name="Loque D."/>
            <person name="Otillar R."/>
            <person name="Salamov A."/>
            <person name="Schmutz J."/>
            <person name="Shapiro H."/>
            <person name="Lindquist E."/>
            <person name="Lucas S."/>
            <person name="Rokhsar D."/>
            <person name="Grigoriev I.V."/>
        </authorList>
    </citation>
    <scope>NUCLEOTIDE SEQUENCE [LARGE SCALE GENOMIC DNA]</scope>
</reference>
<evidence type="ECO:0000256" key="2">
    <source>
        <dbReference type="ARBA" id="ARBA00023235"/>
    </source>
</evidence>
<feature type="active site" evidence="3">
    <location>
        <position position="50"/>
    </location>
</feature>
<dbReference type="PANTHER" id="PTHR13774">
    <property type="entry name" value="PHENAZINE BIOSYNTHESIS PROTEIN"/>
    <property type="match status" value="1"/>
</dbReference>
<dbReference type="PANTHER" id="PTHR13774:SF17">
    <property type="entry name" value="PHENAZINE BIOSYNTHESIS-LIKE DOMAIN-CONTAINING PROTEIN"/>
    <property type="match status" value="1"/>
</dbReference>
<dbReference type="eggNOG" id="KOG3033">
    <property type="taxonomic scope" value="Eukaryota"/>
</dbReference>
<evidence type="ECO:0000256" key="3">
    <source>
        <dbReference type="PIRSR" id="PIRSR016184-1"/>
    </source>
</evidence>
<dbReference type="PIRSF" id="PIRSF016184">
    <property type="entry name" value="PhzC_PhzF"/>
    <property type="match status" value="1"/>
</dbReference>
<dbReference type="Gramene" id="EFJ32210">
    <property type="protein sequence ID" value="EFJ32210"/>
    <property type="gene ID" value="SELMODRAFT_143829"/>
</dbReference>
<keyword evidence="2" id="KW-0413">Isomerase</keyword>
<dbReference type="InterPro" id="IPR003719">
    <property type="entry name" value="Phenazine_PhzF-like"/>
</dbReference>
<comment type="similarity">
    <text evidence="1">Belongs to the PhzF family.</text>
</comment>